<dbReference type="InterPro" id="IPR038765">
    <property type="entry name" value="Papain-like_cys_pep_sf"/>
</dbReference>
<protein>
    <recommendedName>
        <fullName evidence="1">Peptidase C19 ubiquitin carboxyl-terminal hydrolase domain-containing protein</fullName>
    </recommendedName>
</protein>
<dbReference type="GO" id="GO:0004843">
    <property type="term" value="F:cysteine-type deubiquitinase activity"/>
    <property type="evidence" value="ECO:0007669"/>
    <property type="project" value="InterPro"/>
</dbReference>
<dbReference type="EMBL" id="VUJU01008611">
    <property type="protein sequence ID" value="KAF0728212.1"/>
    <property type="molecule type" value="Genomic_DNA"/>
</dbReference>
<evidence type="ECO:0000313" key="2">
    <source>
        <dbReference type="EMBL" id="KAF0728212.1"/>
    </source>
</evidence>
<dbReference type="SUPFAM" id="SSF54001">
    <property type="entry name" value="Cysteine proteinases"/>
    <property type="match status" value="1"/>
</dbReference>
<dbReference type="InterPro" id="IPR001394">
    <property type="entry name" value="Peptidase_C19_UCH"/>
</dbReference>
<comment type="caution">
    <text evidence="2">The sequence shown here is derived from an EMBL/GenBank/DDBJ whole genome shotgun (WGS) entry which is preliminary data.</text>
</comment>
<gene>
    <name evidence="2" type="ORF">FWK35_00032863</name>
</gene>
<sequence>MGRKASVDKVVLDAEILKRKNEIVCKDNHSIPGTNDKVWKNIADIVNLKCQKNISAASVRLRVALNRDGIQNRLGLIPLKKNINKSKLKICDEDPFISDSDESASDVSNSPPKKCFTITFSVEEWKIIQPHSLVYMEKSGFRMYEVLTLCVWTNIIQDHFFLHTRLPCALAFKNNRKGSSGKYLLTINGRCSECDSNFIGFIEEIPAHTRAIMRCTYSGDFHIVHTKKRRLVGLEKKRALDHMINRHEAPSVYTTNEARRIMKEGAIVPAQIPSTGALRQAKSRALSLKKLHSDPINALSIMKLENRSIRDIGYDKFFVHFWSDLQLKIYKECCLKSKTPTISFDATGGCCRKLKRINQQLGGPIFLYEGVVNVNNQNFTALSMLSEQHDNLSISLWMKRWLRFNIPAPKVVISDQSLALMSAIVQSFTQYNTLEKYLNVCFSLLQNNDGEKPICFIRNDVNHFVHLITTWQPLKLSKYPRTKQLFTRAMCLLIFCKTLDEAKHVLEAIFTIALSKYDGPCTTSDGELPRKTACAHSKKILQSLISNNIDDLIEYVNSRDLEAQTIEETEHENDDSDTINIFSFKDWAKQIALACEILVENVIGEYDNAQYVPELVPIIINSMKLFPCWSSIMVNVFGFGEEIASSCRIESHFNNLKNRVLKNEELPIRVDSLVEKMLEHYAGDHLLLHALTNVKESRAAQLLVEDVQSLPIIIEDDCIKSNIPEDDSNTNNSKTIRSLKDIESFYDNIPSDNSNELDEVSDCVQCIACENGDLPTGLHRCSNCNKSVHLIGCSVSLANTEVGCGEKRLCLACDQIDKDIVKESTAVENWNRKGSSQKNSTRRLRSTTSYLNKQPGFNKIDLNKKGKITPIAVLRNGSCFKNKPLSPFPGFDKVLLNNTCSADSVLSILAVSAEESNSYYHFLLENKTQNNQTATFVLNMIGNKPSIDMYRDRVYLLSMVCTLNNKLIGDITYIDTMDTAQSMTEKLLDTMPSYIRTHRCSNMTCFEPEITNNGIVISFNAFDGKIDIQKQLNEFFQHTSRLCVSVNCGQTRDEIITPMEHIIIELIAIPPDFQNSTYGDTQTISEVQKNYAGKVLWKLGDINKKIVINDDHYSLKGIIAFIGSGWNLRQTHGHYIAYCLRAMNDTWECYDDTKDTVIVKSNNYQVNVEMLFYIKL</sequence>
<reference evidence="2 3" key="1">
    <citation type="submission" date="2019-08" db="EMBL/GenBank/DDBJ databases">
        <title>Whole genome of Aphis craccivora.</title>
        <authorList>
            <person name="Voronova N.V."/>
            <person name="Shulinski R.S."/>
            <person name="Bandarenka Y.V."/>
            <person name="Zhorov D.G."/>
            <person name="Warner D."/>
        </authorList>
    </citation>
    <scope>NUCLEOTIDE SEQUENCE [LARGE SCALE GENOMIC DNA]</scope>
    <source>
        <strain evidence="2">180601</strain>
        <tissue evidence="2">Whole Body</tissue>
    </source>
</reference>
<keyword evidence="3" id="KW-1185">Reference proteome</keyword>
<evidence type="ECO:0000259" key="1">
    <source>
        <dbReference type="Pfam" id="PF00443"/>
    </source>
</evidence>
<proteinExistence type="predicted"/>
<dbReference type="Pfam" id="PF00443">
    <property type="entry name" value="UCH"/>
    <property type="match status" value="1"/>
</dbReference>
<dbReference type="Gene3D" id="3.90.70.10">
    <property type="entry name" value="Cysteine proteinases"/>
    <property type="match status" value="1"/>
</dbReference>
<evidence type="ECO:0000313" key="3">
    <source>
        <dbReference type="Proteomes" id="UP000478052"/>
    </source>
</evidence>
<dbReference type="OrthoDB" id="7700560at2759"/>
<accession>A0A6G0WLN2</accession>
<name>A0A6G0WLN2_APHCR</name>
<dbReference type="AlphaFoldDB" id="A0A6G0WLN2"/>
<organism evidence="2 3">
    <name type="scientific">Aphis craccivora</name>
    <name type="common">Cowpea aphid</name>
    <dbReference type="NCBI Taxonomy" id="307492"/>
    <lineage>
        <taxon>Eukaryota</taxon>
        <taxon>Metazoa</taxon>
        <taxon>Ecdysozoa</taxon>
        <taxon>Arthropoda</taxon>
        <taxon>Hexapoda</taxon>
        <taxon>Insecta</taxon>
        <taxon>Pterygota</taxon>
        <taxon>Neoptera</taxon>
        <taxon>Paraneoptera</taxon>
        <taxon>Hemiptera</taxon>
        <taxon>Sternorrhyncha</taxon>
        <taxon>Aphidomorpha</taxon>
        <taxon>Aphidoidea</taxon>
        <taxon>Aphididae</taxon>
        <taxon>Aphidini</taxon>
        <taxon>Aphis</taxon>
        <taxon>Aphis</taxon>
    </lineage>
</organism>
<dbReference type="GO" id="GO:0016579">
    <property type="term" value="P:protein deubiquitination"/>
    <property type="evidence" value="ECO:0007669"/>
    <property type="project" value="InterPro"/>
</dbReference>
<dbReference type="CDD" id="cd02257">
    <property type="entry name" value="Peptidase_C19"/>
    <property type="match status" value="1"/>
</dbReference>
<feature type="domain" description="Peptidase C19 ubiquitin carboxyl-terminal hydrolase" evidence="1">
    <location>
        <begin position="1037"/>
        <end position="1173"/>
    </location>
</feature>
<dbReference type="Proteomes" id="UP000478052">
    <property type="component" value="Unassembled WGS sequence"/>
</dbReference>